<dbReference type="Gene3D" id="1.10.1200.10">
    <property type="entry name" value="ACP-like"/>
    <property type="match status" value="1"/>
</dbReference>
<feature type="domain" description="Carrier" evidence="3">
    <location>
        <begin position="1"/>
        <end position="78"/>
    </location>
</feature>
<protein>
    <submittedName>
        <fullName evidence="4">Phosphopantetheine-binding protein</fullName>
    </submittedName>
</protein>
<dbReference type="InterPro" id="IPR036736">
    <property type="entry name" value="ACP-like_sf"/>
</dbReference>
<organism evidence="4 5">
    <name type="scientific">Streptomyces humicola</name>
    <dbReference type="NCBI Taxonomy" id="2953240"/>
    <lineage>
        <taxon>Bacteria</taxon>
        <taxon>Bacillati</taxon>
        <taxon>Actinomycetota</taxon>
        <taxon>Actinomycetes</taxon>
        <taxon>Kitasatosporales</taxon>
        <taxon>Streptomycetaceae</taxon>
        <taxon>Streptomyces</taxon>
    </lineage>
</organism>
<evidence type="ECO:0000313" key="5">
    <source>
        <dbReference type="Proteomes" id="UP001057702"/>
    </source>
</evidence>
<reference evidence="4" key="1">
    <citation type="submission" date="2022-06" db="EMBL/GenBank/DDBJ databases">
        <title>Draft genome sequence of Streptomyces sp. RB6PN25 isolated from peat swamp forest in Thailand.</title>
        <authorList>
            <person name="Duangmal K."/>
            <person name="Klaysubun C."/>
        </authorList>
    </citation>
    <scope>NUCLEOTIDE SEQUENCE</scope>
    <source>
        <strain evidence="4">RB6PN25</strain>
    </source>
</reference>
<comment type="caution">
    <text evidence="4">The sequence shown here is derived from an EMBL/GenBank/DDBJ whole genome shotgun (WGS) entry which is preliminary data.</text>
</comment>
<keyword evidence="2" id="KW-0597">Phosphoprotein</keyword>
<proteinExistence type="predicted"/>
<keyword evidence="1" id="KW-0596">Phosphopantetheine</keyword>
<dbReference type="InterPro" id="IPR006162">
    <property type="entry name" value="Ppantetheine_attach_site"/>
</dbReference>
<dbReference type="SUPFAM" id="SSF47336">
    <property type="entry name" value="ACP-like"/>
    <property type="match status" value="1"/>
</dbReference>
<keyword evidence="5" id="KW-1185">Reference proteome</keyword>
<evidence type="ECO:0000256" key="1">
    <source>
        <dbReference type="ARBA" id="ARBA00022450"/>
    </source>
</evidence>
<evidence type="ECO:0000256" key="2">
    <source>
        <dbReference type="ARBA" id="ARBA00022553"/>
    </source>
</evidence>
<dbReference type="RefSeq" id="WP_255919985.1">
    <property type="nucleotide sequence ID" value="NZ_JANFNG010000006.1"/>
</dbReference>
<dbReference type="PROSITE" id="PS00012">
    <property type="entry name" value="PHOSPHOPANTETHEINE"/>
    <property type="match status" value="1"/>
</dbReference>
<sequence length="91" mass="9761">MDPRFIDVLRPLVKTANPEATAITADTDLRKVGIDSMQAIELLFSIEDTFGISLPDEDLNDSTFATAGSLWRAVQAQLQQHDAGASGKATA</sequence>
<dbReference type="Pfam" id="PF00550">
    <property type="entry name" value="PP-binding"/>
    <property type="match status" value="1"/>
</dbReference>
<dbReference type="EMBL" id="JANFNG010000006">
    <property type="protein sequence ID" value="MCQ4081078.1"/>
    <property type="molecule type" value="Genomic_DNA"/>
</dbReference>
<name>A0ABT1PTS1_9ACTN</name>
<dbReference type="PROSITE" id="PS50075">
    <property type="entry name" value="CARRIER"/>
    <property type="match status" value="1"/>
</dbReference>
<evidence type="ECO:0000313" key="4">
    <source>
        <dbReference type="EMBL" id="MCQ4081078.1"/>
    </source>
</evidence>
<dbReference type="Proteomes" id="UP001057702">
    <property type="component" value="Unassembled WGS sequence"/>
</dbReference>
<evidence type="ECO:0000259" key="3">
    <source>
        <dbReference type="PROSITE" id="PS50075"/>
    </source>
</evidence>
<accession>A0ABT1PTS1</accession>
<dbReference type="InterPro" id="IPR009081">
    <property type="entry name" value="PP-bd_ACP"/>
</dbReference>
<gene>
    <name evidence="4" type="ORF">NGB36_10805</name>
</gene>